<organism evidence="6">
    <name type="scientific">viral metagenome</name>
    <dbReference type="NCBI Taxonomy" id="1070528"/>
    <lineage>
        <taxon>unclassified sequences</taxon>
        <taxon>metagenomes</taxon>
        <taxon>organismal metagenomes</taxon>
    </lineage>
</organism>
<evidence type="ECO:0000256" key="3">
    <source>
        <dbReference type="ARBA" id="ARBA00022723"/>
    </source>
</evidence>
<proteinExistence type="inferred from homology"/>
<dbReference type="GO" id="GO:0006552">
    <property type="term" value="P:L-leucine catabolic process"/>
    <property type="evidence" value="ECO:0007669"/>
    <property type="project" value="TreeGrafter"/>
</dbReference>
<keyword evidence="4" id="KW-0456">Lyase</keyword>
<comment type="similarity">
    <text evidence="1">Belongs to the HMG-CoA lyase family.</text>
</comment>
<dbReference type="InterPro" id="IPR002034">
    <property type="entry name" value="AIPM/Hcit_synth_CS"/>
</dbReference>
<keyword evidence="3" id="KW-0479">Metal-binding</keyword>
<dbReference type="GO" id="GO:0004419">
    <property type="term" value="F:hydroxymethylglutaryl-CoA lyase activity"/>
    <property type="evidence" value="ECO:0007669"/>
    <property type="project" value="TreeGrafter"/>
</dbReference>
<protein>
    <recommendedName>
        <fullName evidence="5">Pyruvate carboxyltransferase domain-containing protein</fullName>
    </recommendedName>
</protein>
<dbReference type="SUPFAM" id="SSF51569">
    <property type="entry name" value="Aldolase"/>
    <property type="match status" value="1"/>
</dbReference>
<keyword evidence="2" id="KW-0808">Transferase</keyword>
<feature type="domain" description="Pyruvate carboxyltransferase" evidence="5">
    <location>
        <begin position="10"/>
        <end position="217"/>
    </location>
</feature>
<evidence type="ECO:0000256" key="2">
    <source>
        <dbReference type="ARBA" id="ARBA00022679"/>
    </source>
</evidence>
<reference evidence="6" key="1">
    <citation type="journal article" date="2020" name="Nature">
        <title>Giant virus diversity and host interactions through global metagenomics.</title>
        <authorList>
            <person name="Schulz F."/>
            <person name="Roux S."/>
            <person name="Paez-Espino D."/>
            <person name="Jungbluth S."/>
            <person name="Walsh D.A."/>
            <person name="Denef V.J."/>
            <person name="McMahon K.D."/>
            <person name="Konstantinidis K.T."/>
            <person name="Eloe-Fadrosh E.A."/>
            <person name="Kyrpides N.C."/>
            <person name="Woyke T."/>
        </authorList>
    </citation>
    <scope>NUCLEOTIDE SEQUENCE</scope>
    <source>
        <strain evidence="6">GVMAG-M-3300018428-16</strain>
    </source>
</reference>
<dbReference type="Gene3D" id="3.20.20.70">
    <property type="entry name" value="Aldolase class I"/>
    <property type="match status" value="1"/>
</dbReference>
<dbReference type="AlphaFoldDB" id="A0A6C0BRZ5"/>
<accession>A0A6C0BRZ5</accession>
<dbReference type="GO" id="GO:0046951">
    <property type="term" value="P:ketone body biosynthetic process"/>
    <property type="evidence" value="ECO:0007669"/>
    <property type="project" value="TreeGrafter"/>
</dbReference>
<name>A0A6C0BRZ5_9ZZZZ</name>
<dbReference type="GO" id="GO:0046912">
    <property type="term" value="F:acyltransferase activity, acyl groups converted into alkyl on transfer"/>
    <property type="evidence" value="ECO:0007669"/>
    <property type="project" value="InterPro"/>
</dbReference>
<dbReference type="EMBL" id="MN739236">
    <property type="protein sequence ID" value="QHS94976.1"/>
    <property type="molecule type" value="Genomic_DNA"/>
</dbReference>
<dbReference type="PANTHER" id="PTHR42738:SF7">
    <property type="entry name" value="HYDROXYMETHYLGLUTARYL-COA LYASE"/>
    <property type="match status" value="1"/>
</dbReference>
<dbReference type="InterPro" id="IPR043594">
    <property type="entry name" value="HMGL"/>
</dbReference>
<dbReference type="GO" id="GO:0046872">
    <property type="term" value="F:metal ion binding"/>
    <property type="evidence" value="ECO:0007669"/>
    <property type="project" value="UniProtKB-KW"/>
</dbReference>
<evidence type="ECO:0000256" key="1">
    <source>
        <dbReference type="ARBA" id="ARBA00009405"/>
    </source>
</evidence>
<evidence type="ECO:0000313" key="6">
    <source>
        <dbReference type="EMBL" id="QHS94976.1"/>
    </source>
</evidence>
<evidence type="ECO:0000259" key="5">
    <source>
        <dbReference type="Pfam" id="PF00682"/>
    </source>
</evidence>
<dbReference type="PANTHER" id="PTHR42738">
    <property type="entry name" value="HYDROXYMETHYLGLUTARYL-COA LYASE"/>
    <property type="match status" value="1"/>
</dbReference>
<evidence type="ECO:0000256" key="4">
    <source>
        <dbReference type="ARBA" id="ARBA00023239"/>
    </source>
</evidence>
<sequence length="275" mass="31728">MLNNIKKYGLKLFDVSLRDGLQSIPRVLTINEKKDIFHRIINKYTPDNIEVGSIVSKKVLPQFHDSIELFNHGRMINTDNMYLLIPNYKNYVKAKNTVYNIRNISLLTSTSESFIKKNTKMSEAQNLANLRLILEKRRKNEIDNIKLYISCISECPIDGKIDNDIVVEKILSYFSFSDINEFCLSDTCGTLSYIDYKYIIDKLLSKTDPSRIGLHLHIGDNSDEIKKIIKYSINNDIKKFDVSCLDNSGGCVVTMKKDRINSNLTYEQLDSMLEK</sequence>
<dbReference type="PROSITE" id="PS00815">
    <property type="entry name" value="AIPM_HOMOCIT_SYNTH_1"/>
    <property type="match status" value="1"/>
</dbReference>
<dbReference type="Pfam" id="PF00682">
    <property type="entry name" value="HMGL-like"/>
    <property type="match status" value="1"/>
</dbReference>
<dbReference type="InterPro" id="IPR000891">
    <property type="entry name" value="PYR_CT"/>
</dbReference>
<dbReference type="InterPro" id="IPR013785">
    <property type="entry name" value="Aldolase_TIM"/>
</dbReference>